<keyword evidence="2" id="KW-0843">Virulence</keyword>
<protein>
    <recommendedName>
        <fullName evidence="4">LysM domain-containing protein</fullName>
    </recommendedName>
</protein>
<evidence type="ECO:0000313" key="5">
    <source>
        <dbReference type="EMBL" id="KAF2415626.1"/>
    </source>
</evidence>
<feature type="domain" description="LysM" evidence="4">
    <location>
        <begin position="275"/>
        <end position="325"/>
    </location>
</feature>
<accession>A0A9P4TR92</accession>
<dbReference type="PANTHER" id="PTHR34997">
    <property type="entry name" value="AM15"/>
    <property type="match status" value="1"/>
</dbReference>
<sequence length="804" mass="85162">MSYSRFLLQAGVLSFLISLVSAQQIVSSPVSNKYPGVSNACQTALNTTVSCPYFLQDVSVENPRLQADQLTALCTSQCLASLNSARSAIQSACTASDTIEDGVDLYPATLIVDRYIYTHKLSCRTDSVSGQFCDTIFLSWLNTGARTAAQNCSDCVLGGMQTDLNSPFGFDLDYEQDFASRTSSCNKFTYSYTTPAPYKVSSSTTLPLSGSATVTAADPGPSCRANHVVDISDTCYSIALQHGVSSYSVVQLNGLFPGCSNLREADTLCIGVACTTYQVDPSDTCGSILQSLGGAVTATQFLAWNPNIDPLCGNLHDTAGMVVCIGPPGGSLYPVQATTILATSAAISPVPKPTNALAESTSNCGRWYTVQEGDTCQDVSIYFSITLTEFYFLNPSLDAGCTNLWLATSYCVASVGDVATYPGYPISSGPSLPYTLTSDAFTTESWTTVTPVISYYPVQTAQPLAPGTLTTCEVYHNGTEPSIFVDQSISENVRDMYHESYSWCNTTAYLYGETLDNLLLWNPSLVPGNATGNCTLLPGFRYCAQLEAEAPALPVSNPCLTLEPGDRKVGTANNCQCFTAVFGYDSSYYGCDHIAEEFNTTVNNIKSWNTWVGTDCDAGIFSGLSATDYVTYNAVCVFANGTANGTATASPSISSTSTTPPGPTQTGMVSGCTQLYTVQSGDSCSAIETEFGITFETFLAWNPSIGTNCESLLLGFAYCVAAPTISSSALPSTTSSAPPIGPTQEGIPAGCTTYYTTVSGDGCFDIAQRFGITLQQFYDWNPPLNGDCSGLFLGYSYCVAGGPP</sequence>
<dbReference type="SMART" id="SM00257">
    <property type="entry name" value="LysM"/>
    <property type="match status" value="5"/>
</dbReference>
<proteinExistence type="predicted"/>
<feature type="signal peptide" evidence="3">
    <location>
        <begin position="1"/>
        <end position="22"/>
    </location>
</feature>
<feature type="domain" description="LysM" evidence="4">
    <location>
        <begin position="674"/>
        <end position="720"/>
    </location>
</feature>
<keyword evidence="1" id="KW-0147">Chitin-binding</keyword>
<dbReference type="InterPro" id="IPR018392">
    <property type="entry name" value="LysM"/>
</dbReference>
<keyword evidence="6" id="KW-1185">Reference proteome</keyword>
<name>A0A9P4TR92_9PEZI</name>
<dbReference type="InterPro" id="IPR036779">
    <property type="entry name" value="LysM_dom_sf"/>
</dbReference>
<comment type="caution">
    <text evidence="5">The sequence shown here is derived from an EMBL/GenBank/DDBJ whole genome shotgun (WGS) entry which is preliminary data.</text>
</comment>
<evidence type="ECO:0000259" key="4">
    <source>
        <dbReference type="PROSITE" id="PS51782"/>
    </source>
</evidence>
<dbReference type="GO" id="GO:0008061">
    <property type="term" value="F:chitin binding"/>
    <property type="evidence" value="ECO:0007669"/>
    <property type="project" value="UniProtKB-KW"/>
</dbReference>
<gene>
    <name evidence="5" type="ORF">EJ08DRAFT_644228</name>
</gene>
<dbReference type="Pfam" id="PF01476">
    <property type="entry name" value="LysM"/>
    <property type="match status" value="4"/>
</dbReference>
<dbReference type="PROSITE" id="PS51782">
    <property type="entry name" value="LYSM"/>
    <property type="match status" value="5"/>
</dbReference>
<dbReference type="PANTHER" id="PTHR34997:SF1">
    <property type="entry name" value="PEPTIDOGLYCAN-BINDING LYSIN DOMAIN"/>
    <property type="match status" value="1"/>
</dbReference>
<evidence type="ECO:0000256" key="2">
    <source>
        <dbReference type="ARBA" id="ARBA00023026"/>
    </source>
</evidence>
<dbReference type="AlphaFoldDB" id="A0A9P4TR92"/>
<evidence type="ECO:0000256" key="1">
    <source>
        <dbReference type="ARBA" id="ARBA00022669"/>
    </source>
</evidence>
<feature type="domain" description="LysM" evidence="4">
    <location>
        <begin position="366"/>
        <end position="412"/>
    </location>
</feature>
<organism evidence="5 6">
    <name type="scientific">Tothia fuscella</name>
    <dbReference type="NCBI Taxonomy" id="1048955"/>
    <lineage>
        <taxon>Eukaryota</taxon>
        <taxon>Fungi</taxon>
        <taxon>Dikarya</taxon>
        <taxon>Ascomycota</taxon>
        <taxon>Pezizomycotina</taxon>
        <taxon>Dothideomycetes</taxon>
        <taxon>Pleosporomycetidae</taxon>
        <taxon>Venturiales</taxon>
        <taxon>Cylindrosympodiaceae</taxon>
        <taxon>Tothia</taxon>
    </lineage>
</organism>
<dbReference type="SUPFAM" id="SSF54106">
    <property type="entry name" value="LysM domain"/>
    <property type="match status" value="4"/>
</dbReference>
<dbReference type="CDD" id="cd00118">
    <property type="entry name" value="LysM"/>
    <property type="match status" value="5"/>
</dbReference>
<feature type="chain" id="PRO_5040333173" description="LysM domain-containing protein" evidence="3">
    <location>
        <begin position="23"/>
        <end position="804"/>
    </location>
</feature>
<dbReference type="OrthoDB" id="5985073at2759"/>
<dbReference type="Gene3D" id="3.10.350.10">
    <property type="entry name" value="LysM domain"/>
    <property type="match status" value="5"/>
</dbReference>
<feature type="domain" description="LysM" evidence="4">
    <location>
        <begin position="753"/>
        <end position="799"/>
    </location>
</feature>
<evidence type="ECO:0000313" key="6">
    <source>
        <dbReference type="Proteomes" id="UP000800235"/>
    </source>
</evidence>
<evidence type="ECO:0000256" key="3">
    <source>
        <dbReference type="SAM" id="SignalP"/>
    </source>
</evidence>
<feature type="domain" description="LysM" evidence="4">
    <location>
        <begin position="225"/>
        <end position="270"/>
    </location>
</feature>
<dbReference type="InterPro" id="IPR052210">
    <property type="entry name" value="LysM1-like"/>
</dbReference>
<dbReference type="EMBL" id="MU007191">
    <property type="protein sequence ID" value="KAF2415626.1"/>
    <property type="molecule type" value="Genomic_DNA"/>
</dbReference>
<dbReference type="Proteomes" id="UP000800235">
    <property type="component" value="Unassembled WGS sequence"/>
</dbReference>
<reference evidence="5" key="1">
    <citation type="journal article" date="2020" name="Stud. Mycol.">
        <title>101 Dothideomycetes genomes: a test case for predicting lifestyles and emergence of pathogens.</title>
        <authorList>
            <person name="Haridas S."/>
            <person name="Albert R."/>
            <person name="Binder M."/>
            <person name="Bloem J."/>
            <person name="Labutti K."/>
            <person name="Salamov A."/>
            <person name="Andreopoulos B."/>
            <person name="Baker S."/>
            <person name="Barry K."/>
            <person name="Bills G."/>
            <person name="Bluhm B."/>
            <person name="Cannon C."/>
            <person name="Castanera R."/>
            <person name="Culley D."/>
            <person name="Daum C."/>
            <person name="Ezra D."/>
            <person name="Gonzalez J."/>
            <person name="Henrissat B."/>
            <person name="Kuo A."/>
            <person name="Liang C."/>
            <person name="Lipzen A."/>
            <person name="Lutzoni F."/>
            <person name="Magnuson J."/>
            <person name="Mondo S."/>
            <person name="Nolan M."/>
            <person name="Ohm R."/>
            <person name="Pangilinan J."/>
            <person name="Park H.-J."/>
            <person name="Ramirez L."/>
            <person name="Alfaro M."/>
            <person name="Sun H."/>
            <person name="Tritt A."/>
            <person name="Yoshinaga Y."/>
            <person name="Zwiers L.-H."/>
            <person name="Turgeon B."/>
            <person name="Goodwin S."/>
            <person name="Spatafora J."/>
            <person name="Crous P."/>
            <person name="Grigoriev I."/>
        </authorList>
    </citation>
    <scope>NUCLEOTIDE SEQUENCE</scope>
    <source>
        <strain evidence="5">CBS 130266</strain>
    </source>
</reference>
<keyword evidence="3" id="KW-0732">Signal</keyword>